<keyword evidence="3" id="KW-1185">Reference proteome</keyword>
<protein>
    <submittedName>
        <fullName evidence="2">DUF4297 domain-containing protein</fullName>
    </submittedName>
</protein>
<comment type="caution">
    <text evidence="2">The sequence shown here is derived from an EMBL/GenBank/DDBJ whole genome shotgun (WGS) entry which is preliminary data.</text>
</comment>
<dbReference type="RefSeq" id="WP_211400854.1">
    <property type="nucleotide sequence ID" value="NZ_JAFCLK010000080.1"/>
</dbReference>
<dbReference type="EMBL" id="JAFCLK010000080">
    <property type="protein sequence ID" value="MBR1141583.1"/>
    <property type="molecule type" value="Genomic_DNA"/>
</dbReference>
<reference evidence="3" key="1">
    <citation type="journal article" date="2021" name="ISME J.">
        <title>Evolutionary origin and ecological implication of a unique nif island in free-living Bradyrhizobium lineages.</title>
        <authorList>
            <person name="Tao J."/>
        </authorList>
    </citation>
    <scope>NUCLEOTIDE SEQUENCE [LARGE SCALE GENOMIC DNA]</scope>
    <source>
        <strain evidence="3">SZCCT0094</strain>
    </source>
</reference>
<evidence type="ECO:0000313" key="3">
    <source>
        <dbReference type="Proteomes" id="UP001314635"/>
    </source>
</evidence>
<feature type="domain" description="CD-NTase associated protein 4-like DNA endonuclease" evidence="1">
    <location>
        <begin position="26"/>
        <end position="144"/>
    </location>
</feature>
<dbReference type="Pfam" id="PF14130">
    <property type="entry name" value="Cap4_nuclease"/>
    <property type="match status" value="1"/>
</dbReference>
<sequence>MTDAVHTAALDEGWPSIDAAQPVEEGGPIARAGFNYQDEIAVGFLIEMLTNPALIKIHFETHDDIVLVWENGDQRTAEYVQVKAGEEEKFWSIPDICQRKKSKVGTSIFEKSLDRDRHKEEALFRLVTLRPVVAALKPLTYPRASPGRQSANAEITALLHDIEARCPSFKSPKGRDPAFWVANCLWDLRDSEKAVAKDNMVRLMRLAHQEGRSILFEPTEVLLLELRAKAKAAGGAKWLPDPSKKIITREELRAWWEERITETLDGVSTRSGGKLATKMTEAGLADEMIALAAALRRDYASEVRVPRYLDASDINQLQRRVRSEVATLRAKYLAGELNVDPVQFHSLCVSQMDALNAERDGAEEDRSAFLKGCLYDITDRCLLRFARPLP</sequence>
<gene>
    <name evidence="2" type="ORF">JQ619_38175</name>
</gene>
<evidence type="ECO:0000259" key="1">
    <source>
        <dbReference type="Pfam" id="PF14130"/>
    </source>
</evidence>
<organism evidence="2 3">
    <name type="scientific">Bradyrhizobium denitrificans</name>
    <dbReference type="NCBI Taxonomy" id="2734912"/>
    <lineage>
        <taxon>Bacteria</taxon>
        <taxon>Pseudomonadati</taxon>
        <taxon>Pseudomonadota</taxon>
        <taxon>Alphaproteobacteria</taxon>
        <taxon>Hyphomicrobiales</taxon>
        <taxon>Nitrobacteraceae</taxon>
        <taxon>Bradyrhizobium</taxon>
    </lineage>
</organism>
<evidence type="ECO:0000313" key="2">
    <source>
        <dbReference type="EMBL" id="MBR1141583.1"/>
    </source>
</evidence>
<proteinExistence type="predicted"/>
<name>A0ABS5GJT5_9BRAD</name>
<accession>A0ABS5GJT5</accession>
<dbReference type="Proteomes" id="UP001314635">
    <property type="component" value="Unassembled WGS sequence"/>
</dbReference>
<dbReference type="InterPro" id="IPR025382">
    <property type="entry name" value="Cap4-like_endonuclease_dom"/>
</dbReference>